<dbReference type="PANTHER" id="PTHR23292">
    <property type="entry name" value="LIPOPOLYSACCHARIDE-INDUCED TUMOR NECROSIS FACTOR-ALPHA FACTOR"/>
    <property type="match status" value="1"/>
</dbReference>
<dbReference type="EMBL" id="GECZ01030165">
    <property type="protein sequence ID" value="JAS39604.1"/>
    <property type="molecule type" value="Transcribed_RNA"/>
</dbReference>
<keyword evidence="6" id="KW-0862">Zinc</keyword>
<feature type="domain" description="LITAF" evidence="10">
    <location>
        <begin position="80"/>
        <end position="163"/>
    </location>
</feature>
<feature type="compositionally biased region" description="Polar residues" evidence="8">
    <location>
        <begin position="25"/>
        <end position="39"/>
    </location>
</feature>
<evidence type="ECO:0000259" key="10">
    <source>
        <dbReference type="PROSITE" id="PS51837"/>
    </source>
</evidence>
<protein>
    <recommendedName>
        <fullName evidence="10">LITAF domain-containing protein</fullName>
    </recommendedName>
</protein>
<evidence type="ECO:0000313" key="11">
    <source>
        <dbReference type="EMBL" id="JAS39604.1"/>
    </source>
</evidence>
<evidence type="ECO:0000256" key="6">
    <source>
        <dbReference type="ARBA" id="ARBA00022833"/>
    </source>
</evidence>
<evidence type="ECO:0000256" key="9">
    <source>
        <dbReference type="SAM" id="Phobius"/>
    </source>
</evidence>
<keyword evidence="9" id="KW-0812">Transmembrane</keyword>
<feature type="transmembrane region" description="Helical" evidence="9">
    <location>
        <begin position="118"/>
        <end position="140"/>
    </location>
</feature>
<sequence length="163" mass="17985">MSKHGYEPAPTAPLPTAPPPPYDASVSQPPYNPHMQNVVSPPYQYQPESLVHESLVQGGRAPYPTQPYHPQPALPVVVEQQNRIVGVPMLVGPQSLRTTCPNCRNDIQTRTSKETRGVAHLFCLGLCFIGCCLCSCIPYCMDSLKEVRHTCPKCKAHLGTYRC</sequence>
<dbReference type="Pfam" id="PF10601">
    <property type="entry name" value="zf-LITAF-like"/>
    <property type="match status" value="1"/>
</dbReference>
<evidence type="ECO:0000256" key="1">
    <source>
        <dbReference type="ARBA" id="ARBA00004414"/>
    </source>
</evidence>
<keyword evidence="9" id="KW-1133">Transmembrane helix</keyword>
<proteinExistence type="inferred from homology"/>
<feature type="compositionally biased region" description="Pro residues" evidence="8">
    <location>
        <begin position="10"/>
        <end position="22"/>
    </location>
</feature>
<dbReference type="AlphaFoldDB" id="A0A1B6ENU6"/>
<keyword evidence="5" id="KW-0479">Metal-binding</keyword>
<evidence type="ECO:0000256" key="3">
    <source>
        <dbReference type="ARBA" id="ARBA00004630"/>
    </source>
</evidence>
<dbReference type="PROSITE" id="PS51837">
    <property type="entry name" value="LITAF"/>
    <property type="match status" value="1"/>
</dbReference>
<evidence type="ECO:0000256" key="5">
    <source>
        <dbReference type="ARBA" id="ARBA00022723"/>
    </source>
</evidence>
<evidence type="ECO:0000256" key="8">
    <source>
        <dbReference type="SAM" id="MobiDB-lite"/>
    </source>
</evidence>
<evidence type="ECO:0000256" key="7">
    <source>
        <dbReference type="ARBA" id="ARBA00023136"/>
    </source>
</evidence>
<feature type="region of interest" description="Disordered" evidence="8">
    <location>
        <begin position="1"/>
        <end position="39"/>
    </location>
</feature>
<dbReference type="InterPro" id="IPR037519">
    <property type="entry name" value="LITAF_fam"/>
</dbReference>
<dbReference type="InterPro" id="IPR006629">
    <property type="entry name" value="LITAF"/>
</dbReference>
<evidence type="ECO:0000256" key="2">
    <source>
        <dbReference type="ARBA" id="ARBA00004481"/>
    </source>
</evidence>
<dbReference type="GO" id="GO:0031902">
    <property type="term" value="C:late endosome membrane"/>
    <property type="evidence" value="ECO:0007669"/>
    <property type="project" value="UniProtKB-SubCell"/>
</dbReference>
<dbReference type="GO" id="GO:0008270">
    <property type="term" value="F:zinc ion binding"/>
    <property type="evidence" value="ECO:0007669"/>
    <property type="project" value="TreeGrafter"/>
</dbReference>
<comment type="subcellular location">
    <subcellularLocation>
        <location evidence="2">Endosome membrane</location>
        <topology evidence="2">Peripheral membrane protein</topology>
    </subcellularLocation>
    <subcellularLocation>
        <location evidence="1">Late endosome membrane</location>
    </subcellularLocation>
    <subcellularLocation>
        <location evidence="3">Lysosome membrane</location>
        <topology evidence="3">Peripheral membrane protein</topology>
        <orientation evidence="3">Cytoplasmic side</orientation>
    </subcellularLocation>
</comment>
<dbReference type="SMART" id="SM00714">
    <property type="entry name" value="LITAF"/>
    <property type="match status" value="1"/>
</dbReference>
<comment type="similarity">
    <text evidence="4">Belongs to the CDIP1/LITAF family.</text>
</comment>
<reference evidence="11" key="1">
    <citation type="submission" date="2015-11" db="EMBL/GenBank/DDBJ databases">
        <title>De novo transcriptome assembly of four potential Pierce s Disease insect vectors from Arizona vineyards.</title>
        <authorList>
            <person name="Tassone E.E."/>
        </authorList>
    </citation>
    <scope>NUCLEOTIDE SEQUENCE</scope>
</reference>
<keyword evidence="7 9" id="KW-0472">Membrane</keyword>
<organism evidence="11">
    <name type="scientific">Cuerna arida</name>
    <dbReference type="NCBI Taxonomy" id="1464854"/>
    <lineage>
        <taxon>Eukaryota</taxon>
        <taxon>Metazoa</taxon>
        <taxon>Ecdysozoa</taxon>
        <taxon>Arthropoda</taxon>
        <taxon>Hexapoda</taxon>
        <taxon>Insecta</taxon>
        <taxon>Pterygota</taxon>
        <taxon>Neoptera</taxon>
        <taxon>Paraneoptera</taxon>
        <taxon>Hemiptera</taxon>
        <taxon>Auchenorrhyncha</taxon>
        <taxon>Membracoidea</taxon>
        <taxon>Cicadellidae</taxon>
        <taxon>Cicadellinae</taxon>
        <taxon>Proconiini</taxon>
        <taxon>Cuerna</taxon>
    </lineage>
</organism>
<name>A0A1B6ENU6_9HEMI</name>
<dbReference type="GO" id="GO:0005765">
    <property type="term" value="C:lysosomal membrane"/>
    <property type="evidence" value="ECO:0007669"/>
    <property type="project" value="UniProtKB-SubCell"/>
</dbReference>
<dbReference type="PANTHER" id="PTHR23292:SF6">
    <property type="entry name" value="FI16602P1-RELATED"/>
    <property type="match status" value="1"/>
</dbReference>
<evidence type="ECO:0000256" key="4">
    <source>
        <dbReference type="ARBA" id="ARBA00005975"/>
    </source>
</evidence>
<accession>A0A1B6ENU6</accession>
<gene>
    <name evidence="11" type="ORF">g.3151</name>
</gene>